<gene>
    <name evidence="1" type="ORF">ALC57_11967</name>
</gene>
<dbReference type="Proteomes" id="UP000078492">
    <property type="component" value="Unassembled WGS sequence"/>
</dbReference>
<evidence type="ECO:0008006" key="3">
    <source>
        <dbReference type="Google" id="ProtNLM"/>
    </source>
</evidence>
<evidence type="ECO:0000313" key="2">
    <source>
        <dbReference type="Proteomes" id="UP000078492"/>
    </source>
</evidence>
<dbReference type="EMBL" id="LKEY01044307">
    <property type="protein sequence ID" value="KYN50611.1"/>
    <property type="molecule type" value="Genomic_DNA"/>
</dbReference>
<sequence>MNRIDLIPATIIACCVLHNICLNHPDELINMYEEEGRNFVVANIVEDIQVNLQNNLHAKERFYEIC</sequence>
<evidence type="ECO:0000313" key="1">
    <source>
        <dbReference type="EMBL" id="KYN50611.1"/>
    </source>
</evidence>
<accession>A0A151K3N4</accession>
<dbReference type="AlphaFoldDB" id="A0A151K3N4"/>
<organism evidence="1 2">
    <name type="scientific">Trachymyrmex cornetzi</name>
    <dbReference type="NCBI Taxonomy" id="471704"/>
    <lineage>
        <taxon>Eukaryota</taxon>
        <taxon>Metazoa</taxon>
        <taxon>Ecdysozoa</taxon>
        <taxon>Arthropoda</taxon>
        <taxon>Hexapoda</taxon>
        <taxon>Insecta</taxon>
        <taxon>Pterygota</taxon>
        <taxon>Neoptera</taxon>
        <taxon>Endopterygota</taxon>
        <taxon>Hymenoptera</taxon>
        <taxon>Apocrita</taxon>
        <taxon>Aculeata</taxon>
        <taxon>Formicoidea</taxon>
        <taxon>Formicidae</taxon>
        <taxon>Myrmicinae</taxon>
        <taxon>Trachymyrmex</taxon>
    </lineage>
</organism>
<reference evidence="1 2" key="1">
    <citation type="submission" date="2015-09" db="EMBL/GenBank/DDBJ databases">
        <title>Trachymyrmex cornetzi WGS genome.</title>
        <authorList>
            <person name="Nygaard S."/>
            <person name="Hu H."/>
            <person name="Boomsma J."/>
            <person name="Zhang G."/>
        </authorList>
    </citation>
    <scope>NUCLEOTIDE SEQUENCE [LARGE SCALE GENOMIC DNA]</scope>
    <source>
        <strain evidence="1">Tcor2-1</strain>
        <tissue evidence="1">Whole body</tissue>
    </source>
</reference>
<protein>
    <recommendedName>
        <fullName evidence="3">DDE Tnp4 domain-containing protein</fullName>
    </recommendedName>
</protein>
<comment type="caution">
    <text evidence="1">The sequence shown here is derived from an EMBL/GenBank/DDBJ whole genome shotgun (WGS) entry which is preliminary data.</text>
</comment>
<name>A0A151K3N4_9HYME</name>
<proteinExistence type="predicted"/>
<keyword evidence="2" id="KW-1185">Reference proteome</keyword>